<keyword evidence="1" id="KW-0732">Signal</keyword>
<evidence type="ECO:0000313" key="3">
    <source>
        <dbReference type="EMBL" id="TOZ03048.1"/>
    </source>
</evidence>
<dbReference type="InterPro" id="IPR027994">
    <property type="entry name" value="WxL_dom"/>
</dbReference>
<evidence type="ECO:0000256" key="1">
    <source>
        <dbReference type="SAM" id="SignalP"/>
    </source>
</evidence>
<proteinExistence type="predicted"/>
<feature type="chain" id="PRO_5042469420" description="WxL domain-containing protein" evidence="1">
    <location>
        <begin position="30"/>
        <end position="201"/>
    </location>
</feature>
<dbReference type="Proteomes" id="UP000785759">
    <property type="component" value="Unassembled WGS sequence"/>
</dbReference>
<protein>
    <recommendedName>
        <fullName evidence="2">WxL domain-containing protein</fullName>
    </recommendedName>
</protein>
<dbReference type="AlphaFoldDB" id="A0AAJ5FJ81"/>
<feature type="domain" description="WxL" evidence="2">
    <location>
        <begin position="49"/>
        <end position="198"/>
    </location>
</feature>
<feature type="signal peptide" evidence="1">
    <location>
        <begin position="1"/>
        <end position="29"/>
    </location>
</feature>
<evidence type="ECO:0000313" key="4">
    <source>
        <dbReference type="Proteomes" id="UP000785759"/>
    </source>
</evidence>
<dbReference type="EMBL" id="QFDK01000010">
    <property type="protein sequence ID" value="TOZ03048.1"/>
    <property type="molecule type" value="Genomic_DNA"/>
</dbReference>
<gene>
    <name evidence="3" type="ORF">DIS17_09370</name>
</gene>
<evidence type="ECO:0000259" key="2">
    <source>
        <dbReference type="Pfam" id="PF13731"/>
    </source>
</evidence>
<dbReference type="Pfam" id="PF13731">
    <property type="entry name" value="WxL"/>
    <property type="match status" value="1"/>
</dbReference>
<comment type="caution">
    <text evidence="3">The sequence shown here is derived from an EMBL/GenBank/DDBJ whole genome shotgun (WGS) entry which is preliminary data.</text>
</comment>
<reference evidence="3" key="1">
    <citation type="submission" date="2018-05" db="EMBL/GenBank/DDBJ databases">
        <title>Genome Comparison of Lactic Acid Bacteria Isolated from non-Wheat Sourdough.</title>
        <authorList>
            <person name="Rice T."/>
            <person name="Axel C."/>
            <person name="Lynch K.M."/>
            <person name="Benz C."/>
            <person name="Arendt E.K."/>
            <person name="Coffey A."/>
        </authorList>
    </citation>
    <scope>NUCLEOTIDE SEQUENCE</scope>
    <source>
        <strain evidence="3">TR055</strain>
    </source>
</reference>
<sequence>MIMKKTLSIIATVAAFAGLGLASGTVAHAANTTSANTNANITLKSGNPDEGAGGIILNSAPSYDFGTVTLDGSAKSVSGTATGDVKITNPGVASGWKLTVSNSAMTDGTNTFKSGNLVLTSTGAKAEGENSTTVTTPASVSLNMSGTNSAQVLSADANQGLGIWDGNYTGATLDVPADAVATSDGSAYSSKLTWTLANSVN</sequence>
<name>A0AAJ5FJ81_LEVBR</name>
<organism evidence="3 4">
    <name type="scientific">Levilactobacillus brevis</name>
    <name type="common">Lactobacillus brevis</name>
    <dbReference type="NCBI Taxonomy" id="1580"/>
    <lineage>
        <taxon>Bacteria</taxon>
        <taxon>Bacillati</taxon>
        <taxon>Bacillota</taxon>
        <taxon>Bacilli</taxon>
        <taxon>Lactobacillales</taxon>
        <taxon>Lactobacillaceae</taxon>
        <taxon>Levilactobacillus</taxon>
    </lineage>
</organism>
<accession>A0AAJ5FJ81</accession>